<feature type="compositionally biased region" description="Low complexity" evidence="1">
    <location>
        <begin position="112"/>
        <end position="122"/>
    </location>
</feature>
<evidence type="ECO:0000256" key="1">
    <source>
        <dbReference type="SAM" id="MobiDB-lite"/>
    </source>
</evidence>
<gene>
    <name evidence="2" type="ORF">Arub01_45440</name>
</gene>
<dbReference type="Proteomes" id="UP001165124">
    <property type="component" value="Unassembled WGS sequence"/>
</dbReference>
<dbReference type="EMBL" id="BSRZ01000014">
    <property type="protein sequence ID" value="GLW66300.1"/>
    <property type="molecule type" value="Genomic_DNA"/>
</dbReference>
<sequence length="122" mass="12394">MVSGEAVGQPVGEAADEPVEPGAPAAGAGVPEAVVPAGPPPEPTGDPRVDLVLRRLTELDGTPVSRHVEVFQDVHRRLQDLLASADEPEDAGPPVPRPPLPRRPDPGGVPPRGGATAPGGRP</sequence>
<keyword evidence="3" id="KW-1185">Reference proteome</keyword>
<dbReference type="RefSeq" id="WP_067917952.1">
    <property type="nucleotide sequence ID" value="NZ_BSRZ01000014.1"/>
</dbReference>
<proteinExistence type="predicted"/>
<protein>
    <submittedName>
        <fullName evidence="2">Uncharacterized protein</fullName>
    </submittedName>
</protein>
<evidence type="ECO:0000313" key="3">
    <source>
        <dbReference type="Proteomes" id="UP001165124"/>
    </source>
</evidence>
<feature type="compositionally biased region" description="Pro residues" evidence="1">
    <location>
        <begin position="91"/>
        <end position="101"/>
    </location>
</feature>
<dbReference type="AlphaFoldDB" id="A0A9W6PYA1"/>
<organism evidence="2 3">
    <name type="scientific">Actinomadura rubrobrunea</name>
    <dbReference type="NCBI Taxonomy" id="115335"/>
    <lineage>
        <taxon>Bacteria</taxon>
        <taxon>Bacillati</taxon>
        <taxon>Actinomycetota</taxon>
        <taxon>Actinomycetes</taxon>
        <taxon>Streptosporangiales</taxon>
        <taxon>Thermomonosporaceae</taxon>
        <taxon>Actinomadura</taxon>
    </lineage>
</organism>
<reference evidence="2" key="1">
    <citation type="submission" date="2023-02" db="EMBL/GenBank/DDBJ databases">
        <title>Actinomadura rubrobrunea NBRC 14622.</title>
        <authorList>
            <person name="Ichikawa N."/>
            <person name="Sato H."/>
            <person name="Tonouchi N."/>
        </authorList>
    </citation>
    <scope>NUCLEOTIDE SEQUENCE</scope>
    <source>
        <strain evidence="2">NBRC 14622</strain>
    </source>
</reference>
<feature type="compositionally biased region" description="Low complexity" evidence="1">
    <location>
        <begin position="20"/>
        <end position="36"/>
    </location>
</feature>
<feature type="region of interest" description="Disordered" evidence="1">
    <location>
        <begin position="1"/>
        <end position="49"/>
    </location>
</feature>
<evidence type="ECO:0000313" key="2">
    <source>
        <dbReference type="EMBL" id="GLW66300.1"/>
    </source>
</evidence>
<feature type="region of interest" description="Disordered" evidence="1">
    <location>
        <begin position="81"/>
        <end position="122"/>
    </location>
</feature>
<name>A0A9W6PYA1_9ACTN</name>
<comment type="caution">
    <text evidence="2">The sequence shown here is derived from an EMBL/GenBank/DDBJ whole genome shotgun (WGS) entry which is preliminary data.</text>
</comment>
<accession>A0A9W6PYA1</accession>